<reference evidence="4 5" key="1">
    <citation type="submission" date="2019-12" db="EMBL/GenBank/DDBJ databases">
        <title>Genome sequence of Streptomyces bambusae.</title>
        <authorList>
            <person name="Bansal K."/>
            <person name="Choksket S."/>
            <person name="Korpole S."/>
            <person name="Patil P.B."/>
        </authorList>
    </citation>
    <scope>NUCLEOTIDE SEQUENCE [LARGE SCALE GENOMIC DNA]</scope>
    <source>
        <strain evidence="4 5">SK60</strain>
    </source>
</reference>
<dbReference type="CDD" id="cd05931">
    <property type="entry name" value="FAAL"/>
    <property type="match status" value="1"/>
</dbReference>
<dbReference type="PANTHER" id="PTHR22754:SF32">
    <property type="entry name" value="DISCO-INTERACTING PROTEIN 2"/>
    <property type="match status" value="1"/>
</dbReference>
<dbReference type="EMBL" id="WTFF01000372">
    <property type="protein sequence ID" value="MBW5486298.1"/>
    <property type="molecule type" value="Genomic_DNA"/>
</dbReference>
<keyword evidence="5" id="KW-1185">Reference proteome</keyword>
<name>A0ABS6ZEV3_9ACTN</name>
<evidence type="ECO:0000313" key="5">
    <source>
        <dbReference type="Proteomes" id="UP000812013"/>
    </source>
</evidence>
<dbReference type="Pfam" id="PF00501">
    <property type="entry name" value="AMP-binding"/>
    <property type="match status" value="1"/>
</dbReference>
<evidence type="ECO:0000256" key="2">
    <source>
        <dbReference type="ARBA" id="ARBA00022598"/>
    </source>
</evidence>
<dbReference type="Gene3D" id="3.30.300.30">
    <property type="match status" value="1"/>
</dbReference>
<gene>
    <name evidence="4" type="ORF">GPJ59_31645</name>
</gene>
<evidence type="ECO:0000259" key="3">
    <source>
        <dbReference type="Pfam" id="PF00501"/>
    </source>
</evidence>
<dbReference type="InterPro" id="IPR020845">
    <property type="entry name" value="AMP-binding_CS"/>
</dbReference>
<dbReference type="InterPro" id="IPR042099">
    <property type="entry name" value="ANL_N_sf"/>
</dbReference>
<dbReference type="SUPFAM" id="SSF56801">
    <property type="entry name" value="Acetyl-CoA synthetase-like"/>
    <property type="match status" value="1"/>
</dbReference>
<dbReference type="Gene3D" id="3.40.50.12780">
    <property type="entry name" value="N-terminal domain of ligase-like"/>
    <property type="match status" value="1"/>
</dbReference>
<dbReference type="PANTHER" id="PTHR22754">
    <property type="entry name" value="DISCO-INTERACTING PROTEIN 2 DIP2 -RELATED"/>
    <property type="match status" value="1"/>
</dbReference>
<evidence type="ECO:0000256" key="1">
    <source>
        <dbReference type="ARBA" id="ARBA00006432"/>
    </source>
</evidence>
<sequence length="633" mass="68921">MPGRWREGRRAFRCCPGRGRRGQTLTGSATFTDVLRERAAHLSGRDALVFLHERPGGGTEAEHLTYGELDRAARSLAVRLREHGAQGQPVPLLYPPGPGFLKAFAGCLYAGAIAVPAPLPGDRGERLQRVSGILRDTGAQLVLTDSAHAPDVSLWLAMAGRGETVCLATDVDEAAAADPWQPPATGPDDLAFLQYTSGSTSQPRGVMVSHRNLIANMEAMRRVLGSTADDVFGSWLPHYHDMGLICHLLHPLWLGTRAVQMAPHSFIKRPVRWLRSIGEYGVTIGGGPNFSYDLCVRRTTDEQLAGLDLSSWRLAINGAEPVRPTTLEAFADRFAPAGLRREALYPAYGLAEATLVVSGGRPGEPFRTRTVDAAGLEYDELRPPRPGQPVRTLVGSGAVRDFAVRIVDPVTGGEVPDGRVGEIWVRGDSVAQGYWRRPAETARTFHAVVDDGESDFLRTGDLGVLDGDELYVTGRLKELIILGGRNIYPQDVEWAVREREPALAGAHGAVFTVEAGNREQLVVVHEVRTETADWDRLRELARRVQILVGQDFDVPAGNVVLVRPGTLRRTTSGKIQRTLIRRLFLEGGVVGSYEVLDPAVRALVRPRHELLGEDLLRPSVHLPPAGADLGTAW</sequence>
<feature type="domain" description="AMP-dependent synthetase/ligase" evidence="3">
    <location>
        <begin position="36"/>
        <end position="435"/>
    </location>
</feature>
<dbReference type="PROSITE" id="PS00455">
    <property type="entry name" value="AMP_BINDING"/>
    <property type="match status" value="1"/>
</dbReference>
<dbReference type="InterPro" id="IPR045851">
    <property type="entry name" value="AMP-bd_C_sf"/>
</dbReference>
<comment type="caution">
    <text evidence="4">The sequence shown here is derived from an EMBL/GenBank/DDBJ whole genome shotgun (WGS) entry which is preliminary data.</text>
</comment>
<evidence type="ECO:0000313" key="4">
    <source>
        <dbReference type="EMBL" id="MBW5486298.1"/>
    </source>
</evidence>
<dbReference type="Proteomes" id="UP000812013">
    <property type="component" value="Unassembled WGS sequence"/>
</dbReference>
<keyword evidence="2" id="KW-0436">Ligase</keyword>
<dbReference type="InterPro" id="IPR000873">
    <property type="entry name" value="AMP-dep_synth/lig_dom"/>
</dbReference>
<accession>A0ABS6ZEV3</accession>
<comment type="similarity">
    <text evidence="1">Belongs to the ATP-dependent AMP-binding enzyme family.</text>
</comment>
<dbReference type="InterPro" id="IPR040097">
    <property type="entry name" value="FAAL/FAAC"/>
</dbReference>
<protein>
    <submittedName>
        <fullName evidence="4">AMP-binding protein</fullName>
    </submittedName>
</protein>
<proteinExistence type="inferred from homology"/>
<organism evidence="4 5">
    <name type="scientific">Streptomyces bambusae</name>
    <dbReference type="NCBI Taxonomy" id="1550616"/>
    <lineage>
        <taxon>Bacteria</taxon>
        <taxon>Bacillati</taxon>
        <taxon>Actinomycetota</taxon>
        <taxon>Actinomycetes</taxon>
        <taxon>Kitasatosporales</taxon>
        <taxon>Streptomycetaceae</taxon>
        <taxon>Streptomyces</taxon>
    </lineage>
</organism>